<evidence type="ECO:0000313" key="1">
    <source>
        <dbReference type="EMBL" id="KAI4310559.1"/>
    </source>
</evidence>
<gene>
    <name evidence="1" type="ORF">MLD38_035528</name>
</gene>
<sequence>MLSKKMGSFKKLARKVKTRSSVGDECFRHDPLLSECGEEEEEEEEEVQSSSGTPKGSFAVYVGEGRRRFVVPTGYLSHPLFRMLLEKSRDEFGYAQREGLVVPCSVNAFREVMSAIESCNGRFHFGQLVDEFV</sequence>
<dbReference type="EMBL" id="CM042890">
    <property type="protein sequence ID" value="KAI4310559.1"/>
    <property type="molecule type" value="Genomic_DNA"/>
</dbReference>
<evidence type="ECO:0000313" key="2">
    <source>
        <dbReference type="Proteomes" id="UP001057402"/>
    </source>
</evidence>
<organism evidence="1 2">
    <name type="scientific">Melastoma candidum</name>
    <dbReference type="NCBI Taxonomy" id="119954"/>
    <lineage>
        <taxon>Eukaryota</taxon>
        <taxon>Viridiplantae</taxon>
        <taxon>Streptophyta</taxon>
        <taxon>Embryophyta</taxon>
        <taxon>Tracheophyta</taxon>
        <taxon>Spermatophyta</taxon>
        <taxon>Magnoliopsida</taxon>
        <taxon>eudicotyledons</taxon>
        <taxon>Gunneridae</taxon>
        <taxon>Pentapetalae</taxon>
        <taxon>rosids</taxon>
        <taxon>malvids</taxon>
        <taxon>Myrtales</taxon>
        <taxon>Melastomataceae</taxon>
        <taxon>Melastomatoideae</taxon>
        <taxon>Melastomateae</taxon>
        <taxon>Melastoma</taxon>
    </lineage>
</organism>
<comment type="caution">
    <text evidence="1">The sequence shown here is derived from an EMBL/GenBank/DDBJ whole genome shotgun (WGS) entry which is preliminary data.</text>
</comment>
<keyword evidence="2" id="KW-1185">Reference proteome</keyword>
<accession>A0ACB9LHF0</accession>
<dbReference type="Proteomes" id="UP001057402">
    <property type="component" value="Chromosome 11"/>
</dbReference>
<name>A0ACB9LHF0_9MYRT</name>
<proteinExistence type="predicted"/>
<reference evidence="2" key="1">
    <citation type="journal article" date="2023" name="Front. Plant Sci.">
        <title>Chromosomal-level genome assembly of Melastoma candidum provides insights into trichome evolution.</title>
        <authorList>
            <person name="Zhong Y."/>
            <person name="Wu W."/>
            <person name="Sun C."/>
            <person name="Zou P."/>
            <person name="Liu Y."/>
            <person name="Dai S."/>
            <person name="Zhou R."/>
        </authorList>
    </citation>
    <scope>NUCLEOTIDE SEQUENCE [LARGE SCALE GENOMIC DNA]</scope>
</reference>
<protein>
    <submittedName>
        <fullName evidence="1">Uncharacterized protein</fullName>
    </submittedName>
</protein>